<organism evidence="1 2">
    <name type="scientific">Rothia nasimurium</name>
    <dbReference type="NCBI Taxonomy" id="85336"/>
    <lineage>
        <taxon>Bacteria</taxon>
        <taxon>Bacillati</taxon>
        <taxon>Actinomycetota</taxon>
        <taxon>Actinomycetes</taxon>
        <taxon>Micrococcales</taxon>
        <taxon>Micrococcaceae</taxon>
        <taxon>Rothia</taxon>
    </lineage>
</organism>
<name>A0A1Y1RTT4_9MICC</name>
<proteinExistence type="predicted"/>
<dbReference type="AlphaFoldDB" id="A0A1Y1RTT4"/>
<comment type="caution">
    <text evidence="1">The sequence shown here is derived from an EMBL/GenBank/DDBJ whole genome shotgun (WGS) entry which is preliminary data.</text>
</comment>
<sequence>MSMIFCPPAEKNDHANRLIARDTASASVNGSKPTPLVCVSVVHRPVKQERTKNKRRGQATACVAHKAIDAPPCGGFRALRALHLRFAQMIRTSFFCHLGAELVLIGSFYPSQQLRCEPGHLYPYK</sequence>
<evidence type="ECO:0000313" key="2">
    <source>
        <dbReference type="Proteomes" id="UP000192359"/>
    </source>
</evidence>
<keyword evidence="2" id="KW-1185">Reference proteome</keyword>
<reference evidence="1 2" key="1">
    <citation type="submission" date="2016-05" db="EMBL/GenBank/DDBJ databases">
        <title>Draft genome sequence of a porcine commensal Rothia nasimurium.</title>
        <authorList>
            <person name="Gaiser R.A."/>
            <person name="Van Baarlen P."/>
            <person name="Wells J.M."/>
        </authorList>
    </citation>
    <scope>NUCLEOTIDE SEQUENCE [LARGE SCALE GENOMIC DNA]</scope>
    <source>
        <strain evidence="1 2">PT-32</strain>
    </source>
</reference>
<accession>A0A1Y1RTT4</accession>
<gene>
    <name evidence="1" type="ORF">A7979_08850</name>
</gene>
<dbReference type="Proteomes" id="UP000192359">
    <property type="component" value="Unassembled WGS sequence"/>
</dbReference>
<dbReference type="EMBL" id="LXWF01000001">
    <property type="protein sequence ID" value="ORC25106.1"/>
    <property type="molecule type" value="Genomic_DNA"/>
</dbReference>
<evidence type="ECO:0000313" key="1">
    <source>
        <dbReference type="EMBL" id="ORC25106.1"/>
    </source>
</evidence>
<protein>
    <submittedName>
        <fullName evidence="1">Uncharacterized protein</fullName>
    </submittedName>
</protein>